<reference evidence="1" key="1">
    <citation type="journal article" date="2015" name="ISME J.">
        <title>Draft Genome Sequence of Streptomyces incarnatus NRRL8089, which Produces the Nucleoside Antibiotic Sinefungin.</title>
        <authorList>
            <person name="Oshima K."/>
            <person name="Hattori M."/>
            <person name="Shimizu H."/>
            <person name="Fukuda K."/>
            <person name="Nemoto M."/>
            <person name="Inagaki K."/>
            <person name="Tamura T."/>
        </authorList>
    </citation>
    <scope>NUCLEOTIDE SEQUENCE</scope>
    <source>
        <strain evidence="1">FACHB-1375</strain>
    </source>
</reference>
<dbReference type="EMBL" id="JACJPW010000046">
    <property type="protein sequence ID" value="MBD2182973.1"/>
    <property type="molecule type" value="Genomic_DNA"/>
</dbReference>
<name>A0A926VH15_9CYAN</name>
<keyword evidence="2" id="KW-1185">Reference proteome</keyword>
<accession>A0A926VH15</accession>
<evidence type="ECO:0000313" key="2">
    <source>
        <dbReference type="Proteomes" id="UP000641646"/>
    </source>
</evidence>
<dbReference type="Proteomes" id="UP000641646">
    <property type="component" value="Unassembled WGS sequence"/>
</dbReference>
<evidence type="ECO:0000313" key="1">
    <source>
        <dbReference type="EMBL" id="MBD2182973.1"/>
    </source>
</evidence>
<dbReference type="AlphaFoldDB" id="A0A926VH15"/>
<reference evidence="1" key="2">
    <citation type="submission" date="2020-08" db="EMBL/GenBank/DDBJ databases">
        <authorList>
            <person name="Chen M."/>
            <person name="Teng W."/>
            <person name="Zhao L."/>
            <person name="Hu C."/>
            <person name="Zhou Y."/>
            <person name="Han B."/>
            <person name="Song L."/>
            <person name="Shu W."/>
        </authorList>
    </citation>
    <scope>NUCLEOTIDE SEQUENCE</scope>
    <source>
        <strain evidence="1">FACHB-1375</strain>
    </source>
</reference>
<protein>
    <submittedName>
        <fullName evidence="1">Uncharacterized protein</fullName>
    </submittedName>
</protein>
<gene>
    <name evidence="1" type="ORF">H6G03_18205</name>
</gene>
<dbReference type="RefSeq" id="WP_190466345.1">
    <property type="nucleotide sequence ID" value="NZ_JACJPW010000046.1"/>
</dbReference>
<sequence length="63" mass="6958">MVTAIQSAIDCTLHITHEDSKTAEEEIKLFQETAAVFANVTEVVNHIILKFFIGAVEVINEAN</sequence>
<organism evidence="1 2">
    <name type="scientific">Aerosakkonema funiforme FACHB-1375</name>
    <dbReference type="NCBI Taxonomy" id="2949571"/>
    <lineage>
        <taxon>Bacteria</taxon>
        <taxon>Bacillati</taxon>
        <taxon>Cyanobacteriota</taxon>
        <taxon>Cyanophyceae</taxon>
        <taxon>Oscillatoriophycideae</taxon>
        <taxon>Aerosakkonematales</taxon>
        <taxon>Aerosakkonemataceae</taxon>
        <taxon>Aerosakkonema</taxon>
    </lineage>
</organism>
<comment type="caution">
    <text evidence="1">The sequence shown here is derived from an EMBL/GenBank/DDBJ whole genome shotgun (WGS) entry which is preliminary data.</text>
</comment>
<proteinExistence type="predicted"/>